<feature type="domain" description="Carrier" evidence="3">
    <location>
        <begin position="7"/>
        <end position="82"/>
    </location>
</feature>
<proteinExistence type="predicted"/>
<dbReference type="RefSeq" id="WP_201360114.1">
    <property type="nucleotide sequence ID" value="NZ_BNJJ01000001.1"/>
</dbReference>
<evidence type="ECO:0000256" key="1">
    <source>
        <dbReference type="ARBA" id="ARBA00022450"/>
    </source>
</evidence>
<gene>
    <name evidence="4" type="ORF">KSZ_04530</name>
</gene>
<comment type="caution">
    <text evidence="4">The sequence shown here is derived from an EMBL/GenBank/DDBJ whole genome shotgun (WGS) entry which is preliminary data.</text>
</comment>
<keyword evidence="2" id="KW-0597">Phosphoprotein</keyword>
<protein>
    <recommendedName>
        <fullName evidence="3">Carrier domain-containing protein</fullName>
    </recommendedName>
</protein>
<keyword evidence="5" id="KW-1185">Reference proteome</keyword>
<evidence type="ECO:0000259" key="3">
    <source>
        <dbReference type="PROSITE" id="PS50075"/>
    </source>
</evidence>
<reference evidence="4 5" key="1">
    <citation type="journal article" date="2021" name="Int. J. Syst. Evol. Microbiol.">
        <title>Reticulibacter mediterranei gen. nov., sp. nov., within the new family Reticulibacteraceae fam. nov., and Ktedonospora formicarum gen. nov., sp. nov., Ktedonobacter robiniae sp. nov., Dictyobacter formicarum sp. nov. and Dictyobacter arantiisoli sp. nov., belonging to the class Ktedonobacteria.</title>
        <authorList>
            <person name="Yabe S."/>
            <person name="Zheng Y."/>
            <person name="Wang C.M."/>
            <person name="Sakai Y."/>
            <person name="Abe K."/>
            <person name="Yokota A."/>
            <person name="Donadio S."/>
            <person name="Cavaletti L."/>
            <person name="Monciardini P."/>
        </authorList>
    </citation>
    <scope>NUCLEOTIDE SEQUENCE [LARGE SCALE GENOMIC DNA]</scope>
    <source>
        <strain evidence="4 5">SOSP1-9</strain>
    </source>
</reference>
<dbReference type="SMART" id="SM00823">
    <property type="entry name" value="PKS_PP"/>
    <property type="match status" value="1"/>
</dbReference>
<dbReference type="PROSITE" id="PS50075">
    <property type="entry name" value="CARRIER"/>
    <property type="match status" value="1"/>
</dbReference>
<dbReference type="InterPro" id="IPR009081">
    <property type="entry name" value="PP-bd_ACP"/>
</dbReference>
<evidence type="ECO:0000313" key="5">
    <source>
        <dbReference type="Proteomes" id="UP000635565"/>
    </source>
</evidence>
<evidence type="ECO:0000256" key="2">
    <source>
        <dbReference type="ARBA" id="ARBA00022553"/>
    </source>
</evidence>
<accession>A0ABQ3V980</accession>
<dbReference type="Pfam" id="PF00550">
    <property type="entry name" value="PP-binding"/>
    <property type="match status" value="1"/>
</dbReference>
<sequence>MDINAVVPRDILEFQLLQIWEETLQVRPILINDSFFALGGHSILAVSLMAKIRQRLGIDLPLAILFEHRTIAELAVVVRQQCIRRELWKKLLVAMTLLSAALA</sequence>
<dbReference type="Gene3D" id="1.10.1200.10">
    <property type="entry name" value="ACP-like"/>
    <property type="match status" value="1"/>
</dbReference>
<dbReference type="PANTHER" id="PTHR45527">
    <property type="entry name" value="NONRIBOSOMAL PEPTIDE SYNTHETASE"/>
    <property type="match status" value="1"/>
</dbReference>
<dbReference type="InterPro" id="IPR020806">
    <property type="entry name" value="PKS_PP-bd"/>
</dbReference>
<organism evidence="4 5">
    <name type="scientific">Dictyobacter formicarum</name>
    <dbReference type="NCBI Taxonomy" id="2778368"/>
    <lineage>
        <taxon>Bacteria</taxon>
        <taxon>Bacillati</taxon>
        <taxon>Chloroflexota</taxon>
        <taxon>Ktedonobacteria</taxon>
        <taxon>Ktedonobacterales</taxon>
        <taxon>Dictyobacteraceae</taxon>
        <taxon>Dictyobacter</taxon>
    </lineage>
</organism>
<evidence type="ECO:0000313" key="4">
    <source>
        <dbReference type="EMBL" id="GHO82447.1"/>
    </source>
</evidence>
<dbReference type="InterPro" id="IPR036736">
    <property type="entry name" value="ACP-like_sf"/>
</dbReference>
<keyword evidence="1" id="KW-0596">Phosphopantetheine</keyword>
<dbReference type="SUPFAM" id="SSF47336">
    <property type="entry name" value="ACP-like"/>
    <property type="match status" value="1"/>
</dbReference>
<dbReference type="EMBL" id="BNJJ01000001">
    <property type="protein sequence ID" value="GHO82447.1"/>
    <property type="molecule type" value="Genomic_DNA"/>
</dbReference>
<dbReference type="Proteomes" id="UP000635565">
    <property type="component" value="Unassembled WGS sequence"/>
</dbReference>
<dbReference type="PANTHER" id="PTHR45527:SF1">
    <property type="entry name" value="FATTY ACID SYNTHASE"/>
    <property type="match status" value="1"/>
</dbReference>
<name>A0ABQ3V980_9CHLR</name>